<dbReference type="Pfam" id="PF07920">
    <property type="entry name" value="DUF1684"/>
    <property type="match status" value="1"/>
</dbReference>
<dbReference type="PANTHER" id="PTHR41913:SF1">
    <property type="entry name" value="DUF1684 DOMAIN-CONTAINING PROTEIN"/>
    <property type="match status" value="1"/>
</dbReference>
<evidence type="ECO:0000313" key="2">
    <source>
        <dbReference type="Proteomes" id="UP001228581"/>
    </source>
</evidence>
<organism evidence="1 2">
    <name type="scientific">Xanthocytophaga flava</name>
    <dbReference type="NCBI Taxonomy" id="3048013"/>
    <lineage>
        <taxon>Bacteria</taxon>
        <taxon>Pseudomonadati</taxon>
        <taxon>Bacteroidota</taxon>
        <taxon>Cytophagia</taxon>
        <taxon>Cytophagales</taxon>
        <taxon>Rhodocytophagaceae</taxon>
        <taxon>Xanthocytophaga</taxon>
    </lineage>
</organism>
<comment type="caution">
    <text evidence="1">The sequence shown here is derived from an EMBL/GenBank/DDBJ whole genome shotgun (WGS) entry which is preliminary data.</text>
</comment>
<name>A0ABT7CFA8_9BACT</name>
<dbReference type="Proteomes" id="UP001228581">
    <property type="component" value="Unassembled WGS sequence"/>
</dbReference>
<protein>
    <submittedName>
        <fullName evidence="1">DUF1684 domain-containing protein</fullName>
    </submittedName>
</protein>
<proteinExistence type="predicted"/>
<gene>
    <name evidence="1" type="ORF">QNI19_05750</name>
</gene>
<sequence>MVNRVYGKLVFKVKGEECVLTVYQSMDLLRNPMYKDYLFVPFTDLTTDESSYGAGRYMDMRISDDEIVWIDFNKAYNPYCAYSDQYSCPITPAENRLPVKIEAGEKIYKEH</sequence>
<dbReference type="EMBL" id="JASJOT010000002">
    <property type="protein sequence ID" value="MDJ1492424.1"/>
    <property type="molecule type" value="Genomic_DNA"/>
</dbReference>
<dbReference type="InterPro" id="IPR012467">
    <property type="entry name" value="DUF1684"/>
</dbReference>
<dbReference type="RefSeq" id="WP_313993243.1">
    <property type="nucleotide sequence ID" value="NZ_JASJOT010000002.1"/>
</dbReference>
<accession>A0ABT7CFA8</accession>
<evidence type="ECO:0000313" key="1">
    <source>
        <dbReference type="EMBL" id="MDJ1492424.1"/>
    </source>
</evidence>
<dbReference type="PANTHER" id="PTHR41913">
    <property type="entry name" value="DUF1684 DOMAIN-CONTAINING PROTEIN"/>
    <property type="match status" value="1"/>
</dbReference>
<reference evidence="1 2" key="1">
    <citation type="submission" date="2023-05" db="EMBL/GenBank/DDBJ databases">
        <authorList>
            <person name="Zhang X."/>
        </authorList>
    </citation>
    <scope>NUCLEOTIDE SEQUENCE [LARGE SCALE GENOMIC DNA]</scope>
    <source>
        <strain evidence="1 2">DM2B3-1</strain>
    </source>
</reference>
<keyword evidence="2" id="KW-1185">Reference proteome</keyword>